<keyword evidence="1" id="KW-0812">Transmembrane</keyword>
<evidence type="ECO:0000313" key="3">
    <source>
        <dbReference type="Proteomes" id="UP001300496"/>
    </source>
</evidence>
<protein>
    <recommendedName>
        <fullName evidence="4">Acyltransferase 3 domain-containing protein</fullName>
    </recommendedName>
</protein>
<evidence type="ECO:0000313" key="2">
    <source>
        <dbReference type="EMBL" id="MCT9001821.1"/>
    </source>
</evidence>
<gene>
    <name evidence="2" type="ORF">N4R40_05525</name>
</gene>
<evidence type="ECO:0008006" key="4">
    <source>
        <dbReference type="Google" id="ProtNLM"/>
    </source>
</evidence>
<comment type="caution">
    <text evidence="2">The sequence shown here is derived from an EMBL/GenBank/DDBJ whole genome shotgun (WGS) entry which is preliminary data.</text>
</comment>
<dbReference type="EMBL" id="JAODOR010000005">
    <property type="protein sequence ID" value="MCT9001821.1"/>
    <property type="molecule type" value="Genomic_DNA"/>
</dbReference>
<feature type="transmembrane region" description="Helical" evidence="1">
    <location>
        <begin position="34"/>
        <end position="59"/>
    </location>
</feature>
<reference evidence="2 3" key="1">
    <citation type="journal article" date="2024" name="Int. J. Syst. Evol. Microbiol.">
        <title>Microbacterium memoriense sp. nov., a member of the Actinomycetota from marine beach sediment of the north coast of Portugal.</title>
        <authorList>
            <person name="Santos J.D.N.D."/>
            <person name="Klimek D."/>
            <person name="Calusinska M."/>
            <person name="Lobo-da-Cunha A."/>
            <person name="Catita J."/>
            <person name="Goncalves H."/>
            <person name="Gonzalez I."/>
            <person name="Lage O.M."/>
        </authorList>
    </citation>
    <scope>NUCLEOTIDE SEQUENCE [LARGE SCALE GENOMIC DNA]</scope>
    <source>
        <strain evidence="2 3">PMIC_1C1B</strain>
    </source>
</reference>
<name>A0ABT2PB37_9MICO</name>
<dbReference type="RefSeq" id="WP_261606370.1">
    <property type="nucleotide sequence ID" value="NZ_JAODOR010000005.1"/>
</dbReference>
<organism evidence="2 3">
    <name type="scientific">Microbacterium memoriense</name>
    <dbReference type="NCBI Taxonomy" id="2978350"/>
    <lineage>
        <taxon>Bacteria</taxon>
        <taxon>Bacillati</taxon>
        <taxon>Actinomycetota</taxon>
        <taxon>Actinomycetes</taxon>
        <taxon>Micrococcales</taxon>
        <taxon>Microbacteriaceae</taxon>
        <taxon>Microbacterium</taxon>
    </lineage>
</organism>
<proteinExistence type="predicted"/>
<keyword evidence="1" id="KW-0472">Membrane</keyword>
<accession>A0ABT2PB37</accession>
<keyword evidence="3" id="KW-1185">Reference proteome</keyword>
<sequence>MAWMDATRGLALFGVLILHADLFAYRENVAGNPLAFWTTINIATWPFLLAPLFMISGMLRPDPLSRRASDARTWRSVGILMWIYAV</sequence>
<dbReference type="Proteomes" id="UP001300496">
    <property type="component" value="Unassembled WGS sequence"/>
</dbReference>
<keyword evidence="1" id="KW-1133">Transmembrane helix</keyword>
<evidence type="ECO:0000256" key="1">
    <source>
        <dbReference type="SAM" id="Phobius"/>
    </source>
</evidence>